<dbReference type="OrthoDB" id="3520631at2"/>
<evidence type="ECO:0000313" key="2">
    <source>
        <dbReference type="Proteomes" id="UP000238312"/>
    </source>
</evidence>
<dbReference type="Proteomes" id="UP000238312">
    <property type="component" value="Unassembled WGS sequence"/>
</dbReference>
<protein>
    <submittedName>
        <fullName evidence="1">Uncharacterized protein</fullName>
    </submittedName>
</protein>
<comment type="caution">
    <text evidence="1">The sequence shown here is derived from an EMBL/GenBank/DDBJ whole genome shotgun (WGS) entry which is preliminary data.</text>
</comment>
<organism evidence="1 2">
    <name type="scientific">Nonomuraea fuscirosea</name>
    <dbReference type="NCBI Taxonomy" id="1291556"/>
    <lineage>
        <taxon>Bacteria</taxon>
        <taxon>Bacillati</taxon>
        <taxon>Actinomycetota</taxon>
        <taxon>Actinomycetes</taxon>
        <taxon>Streptosporangiales</taxon>
        <taxon>Streptosporangiaceae</taxon>
        <taxon>Nonomuraea</taxon>
    </lineage>
</organism>
<dbReference type="EMBL" id="PVNG01000006">
    <property type="protein sequence ID" value="PRX66130.1"/>
    <property type="molecule type" value="Genomic_DNA"/>
</dbReference>
<keyword evidence="2" id="KW-1185">Reference proteome</keyword>
<reference evidence="1 2" key="1">
    <citation type="submission" date="2018-03" db="EMBL/GenBank/DDBJ databases">
        <title>Genomic Encyclopedia of Type Strains, Phase III (KMG-III): the genomes of soil and plant-associated and newly described type strains.</title>
        <authorList>
            <person name="Whitman W."/>
        </authorList>
    </citation>
    <scope>NUCLEOTIDE SEQUENCE [LARGE SCALE GENOMIC DNA]</scope>
    <source>
        <strain evidence="1 2">CGMCC 4.7104</strain>
    </source>
</reference>
<evidence type="ECO:0000313" key="1">
    <source>
        <dbReference type="EMBL" id="PRX66130.1"/>
    </source>
</evidence>
<proteinExistence type="predicted"/>
<dbReference type="RefSeq" id="WP_106239716.1">
    <property type="nucleotide sequence ID" value="NZ_PVNG01000006.1"/>
</dbReference>
<sequence length="353" mass="39865">MHWHSRDNRKDDGHPTPGLLVDRSVWLNDAPRLMLRCRLLGHKPVIDGYGRHKRGLAARRWVTCDRCGVRPDPQGDLTPEEWPLGSRYDGLYETPERHVLTTEEVRAAMNRVRAGLRLPGPWPAKPTGSLGAQVLLDRTFGAFSIAFEVGCAGGDNTLATHIRLNPLGALYLHTEGFGTWLQRRLNPTGYTARVIEVSVSEWALRWKLWAREHEWSRDDPWWMHGSVSFDLVEKLLGPKRYSSRPVEGPVMGWILMPEGDRHQVQLTLKRVRLGRPRAEWAAKYHWAVEWESATPIVTRPGRGGTTAASVPVPEEAVEARCWDVLACTLAAKQLSERRTAYGYQPQTTDGGTP</sequence>
<dbReference type="AlphaFoldDB" id="A0A2T0N2B6"/>
<name>A0A2T0N2B6_9ACTN</name>
<accession>A0A2T0N2B6</accession>
<gene>
    <name evidence="1" type="ORF">B0I32_106266</name>
</gene>